<evidence type="ECO:0008006" key="4">
    <source>
        <dbReference type="Google" id="ProtNLM"/>
    </source>
</evidence>
<protein>
    <recommendedName>
        <fullName evidence="4">GIY-YIG domain-containing protein</fullName>
    </recommendedName>
</protein>
<evidence type="ECO:0000313" key="2">
    <source>
        <dbReference type="EMBL" id="VDN10438.1"/>
    </source>
</evidence>
<keyword evidence="3" id="KW-1185">Reference proteome</keyword>
<keyword evidence="1" id="KW-0732">Signal</keyword>
<dbReference type="OrthoDB" id="6274432at2759"/>
<gene>
    <name evidence="2" type="ORF">DILT_LOCUS6269</name>
</gene>
<proteinExistence type="predicted"/>
<dbReference type="EMBL" id="UYRU01049138">
    <property type="protein sequence ID" value="VDN10438.1"/>
    <property type="molecule type" value="Genomic_DNA"/>
</dbReference>
<accession>A0A3P7LKR4</accession>
<dbReference type="Proteomes" id="UP000281553">
    <property type="component" value="Unassembled WGS sequence"/>
</dbReference>
<evidence type="ECO:0000256" key="1">
    <source>
        <dbReference type="SAM" id="SignalP"/>
    </source>
</evidence>
<sequence>MHRGCITLRRIFAWAWWAMPTPAGFNTNLKPSLQCAKVAYNAIGGLHAIKRAFEKRRFIKVYRTYVRLHPGIDVQNASEANERIAAELGVGIAHRPKATMRSRVIKTKDRLMPNEQSWVVYRIPRLSCSCIYIGQAERILGSRIHERKLAARRGDEVSQFAARIYETGHELNFAAVKVLSHVEQGVD</sequence>
<dbReference type="AlphaFoldDB" id="A0A3P7LKR4"/>
<feature type="chain" id="PRO_5018071905" description="GIY-YIG domain-containing protein" evidence="1">
    <location>
        <begin position="24"/>
        <end position="187"/>
    </location>
</feature>
<evidence type="ECO:0000313" key="3">
    <source>
        <dbReference type="Proteomes" id="UP000281553"/>
    </source>
</evidence>
<reference evidence="2 3" key="1">
    <citation type="submission" date="2018-11" db="EMBL/GenBank/DDBJ databases">
        <authorList>
            <consortium name="Pathogen Informatics"/>
        </authorList>
    </citation>
    <scope>NUCLEOTIDE SEQUENCE [LARGE SCALE GENOMIC DNA]</scope>
</reference>
<name>A0A3P7LKR4_DIBLA</name>
<organism evidence="2 3">
    <name type="scientific">Dibothriocephalus latus</name>
    <name type="common">Fish tapeworm</name>
    <name type="synonym">Diphyllobothrium latum</name>
    <dbReference type="NCBI Taxonomy" id="60516"/>
    <lineage>
        <taxon>Eukaryota</taxon>
        <taxon>Metazoa</taxon>
        <taxon>Spiralia</taxon>
        <taxon>Lophotrochozoa</taxon>
        <taxon>Platyhelminthes</taxon>
        <taxon>Cestoda</taxon>
        <taxon>Eucestoda</taxon>
        <taxon>Diphyllobothriidea</taxon>
        <taxon>Diphyllobothriidae</taxon>
        <taxon>Dibothriocephalus</taxon>
    </lineage>
</organism>
<feature type="signal peptide" evidence="1">
    <location>
        <begin position="1"/>
        <end position="23"/>
    </location>
</feature>